<dbReference type="EMBL" id="JAXOVC010000006">
    <property type="protein sequence ID" value="KAK4500468.1"/>
    <property type="molecule type" value="Genomic_DNA"/>
</dbReference>
<reference evidence="3 4" key="1">
    <citation type="journal article" date="2023" name="G3 (Bethesda)">
        <title>A chromosome-level genome assembly of Zasmidium syzygii isolated from banana leaves.</title>
        <authorList>
            <person name="van Westerhoven A.C."/>
            <person name="Mehrabi R."/>
            <person name="Talebi R."/>
            <person name="Steentjes M.B.F."/>
            <person name="Corcolon B."/>
            <person name="Chong P.A."/>
            <person name="Kema G.H.J."/>
            <person name="Seidl M.F."/>
        </authorList>
    </citation>
    <scope>NUCLEOTIDE SEQUENCE [LARGE SCALE GENOMIC DNA]</scope>
    <source>
        <strain evidence="3 4">P124</strain>
    </source>
</reference>
<evidence type="ECO:0000256" key="1">
    <source>
        <dbReference type="SAM" id="MobiDB-lite"/>
    </source>
</evidence>
<dbReference type="Proteomes" id="UP001305779">
    <property type="component" value="Unassembled WGS sequence"/>
</dbReference>
<dbReference type="PANTHER" id="PTHR13132:SF29">
    <property type="entry name" value="ALPHA-(1,6)-FUCOSYLTRANSFERASE"/>
    <property type="match status" value="1"/>
</dbReference>
<feature type="compositionally biased region" description="Low complexity" evidence="1">
    <location>
        <begin position="7"/>
        <end position="28"/>
    </location>
</feature>
<feature type="transmembrane region" description="Helical" evidence="2">
    <location>
        <begin position="62"/>
        <end position="81"/>
    </location>
</feature>
<organism evidence="3 4">
    <name type="scientific">Zasmidium cellare</name>
    <name type="common">Wine cellar mold</name>
    <name type="synonym">Racodium cellare</name>
    <dbReference type="NCBI Taxonomy" id="395010"/>
    <lineage>
        <taxon>Eukaryota</taxon>
        <taxon>Fungi</taxon>
        <taxon>Dikarya</taxon>
        <taxon>Ascomycota</taxon>
        <taxon>Pezizomycotina</taxon>
        <taxon>Dothideomycetes</taxon>
        <taxon>Dothideomycetidae</taxon>
        <taxon>Mycosphaerellales</taxon>
        <taxon>Mycosphaerellaceae</taxon>
        <taxon>Zasmidium</taxon>
    </lineage>
</organism>
<evidence type="ECO:0000313" key="3">
    <source>
        <dbReference type="EMBL" id="KAK4500468.1"/>
    </source>
</evidence>
<gene>
    <name evidence="3" type="ORF">PRZ48_008657</name>
</gene>
<sequence>MRDRRNTNLSVSSTDSSTSTSSRSTRNSLTEKRHSSPPPPSPTLPAPVTKENRPKVTSRRMMATRTLAVICVVLLVWRYMLGSLIVPSLLSGSVGEGVDESTELVAGNDLPSEPTAFMVDVDGTSKWTVSIPHNNTFPLLPKDYHDICSHGTGLQATLTPKGRYHHTRHWLRKGTGDYYTKDETFLDIDDAENAGILPKPKKEKLSNVCPTSLTFVLESDEASFGKTLLHLWMSYGLAKHEGRTFFIDDSRWAWGKYASYFAPLPKSKCSPPPAHHIVPCPHSAKHIVVSAATAPWTFGPLFHREFFQARKHPRIFDLLRTGYENLFHLIGEDSLYAAARIAKLKEDAAINDSMILGMQIRRGDLHPLEFQYSRDYLPLERYGEGVMDLLNSHHATKGASKSSVILGSDDPEIINSPELQQSASSLTIQRAQERIQLATKTTLDQQSPVEDLREPGSAYVKHIDENSGWEGGFYSALFFSLGGAGRAHEEKIPAQALKLRELVGRAYLLDLAVLGESDGVVCAVSSATCRVLGVMLGADALKEGRWMNVDDGRPWSWNGQK</sequence>
<proteinExistence type="predicted"/>
<accession>A0ABR0EHB2</accession>
<keyword evidence="4" id="KW-1185">Reference proteome</keyword>
<keyword evidence="2" id="KW-0812">Transmembrane</keyword>
<evidence type="ECO:0000256" key="2">
    <source>
        <dbReference type="SAM" id="Phobius"/>
    </source>
</evidence>
<evidence type="ECO:0000313" key="4">
    <source>
        <dbReference type="Proteomes" id="UP001305779"/>
    </source>
</evidence>
<keyword evidence="2" id="KW-1133">Transmembrane helix</keyword>
<dbReference type="PANTHER" id="PTHR13132">
    <property type="entry name" value="ALPHA- 1,6 -FUCOSYLTRANSFERASE"/>
    <property type="match status" value="1"/>
</dbReference>
<feature type="compositionally biased region" description="Pro residues" evidence="1">
    <location>
        <begin position="36"/>
        <end position="45"/>
    </location>
</feature>
<name>A0ABR0EHB2_ZASCE</name>
<feature type="region of interest" description="Disordered" evidence="1">
    <location>
        <begin position="1"/>
        <end position="58"/>
    </location>
</feature>
<comment type="caution">
    <text evidence="3">The sequence shown here is derived from an EMBL/GenBank/DDBJ whole genome shotgun (WGS) entry which is preliminary data.</text>
</comment>
<keyword evidence="2" id="KW-0472">Membrane</keyword>
<protein>
    <submittedName>
        <fullName evidence="3">Uncharacterized protein</fullName>
    </submittedName>
</protein>